<protein>
    <submittedName>
        <fullName evidence="2">Ferredoxin</fullName>
    </submittedName>
</protein>
<gene>
    <name evidence="2" type="ORF">ABFY20_10500</name>
</gene>
<reference evidence="2" key="1">
    <citation type="submission" date="2024-05" db="EMBL/GenBank/DDBJ databases">
        <title>Herbiconiux sp. A18JL235.</title>
        <authorList>
            <person name="Zhang G."/>
        </authorList>
    </citation>
    <scope>NUCLEOTIDE SEQUENCE</scope>
    <source>
        <strain evidence="2">A18JL235</strain>
    </source>
</reference>
<dbReference type="RefSeq" id="WP_368496200.1">
    <property type="nucleotide sequence ID" value="NZ_CP162511.1"/>
</dbReference>
<accession>A0AB39BCJ3</accession>
<organism evidence="2">
    <name type="scientific">Herbiconiux sp. A18JL235</name>
    <dbReference type="NCBI Taxonomy" id="3152363"/>
    <lineage>
        <taxon>Bacteria</taxon>
        <taxon>Bacillati</taxon>
        <taxon>Actinomycetota</taxon>
        <taxon>Actinomycetes</taxon>
        <taxon>Micrococcales</taxon>
        <taxon>Microbacteriaceae</taxon>
        <taxon>Herbiconiux</taxon>
    </lineage>
</organism>
<dbReference type="SUPFAM" id="SSF54862">
    <property type="entry name" value="4Fe-4S ferredoxins"/>
    <property type="match status" value="1"/>
</dbReference>
<dbReference type="Gene3D" id="3.30.70.20">
    <property type="match status" value="1"/>
</dbReference>
<name>A0AB39BCJ3_9MICO</name>
<dbReference type="AlphaFoldDB" id="A0AB39BCJ3"/>
<evidence type="ECO:0000313" key="2">
    <source>
        <dbReference type="EMBL" id="XDI03782.1"/>
    </source>
</evidence>
<dbReference type="Pfam" id="PF13459">
    <property type="entry name" value="Fer4_15"/>
    <property type="match status" value="1"/>
</dbReference>
<proteinExistence type="predicted"/>
<feature type="region of interest" description="Disordered" evidence="1">
    <location>
        <begin position="39"/>
        <end position="62"/>
    </location>
</feature>
<sequence length="84" mass="9021">MTRHAMSAPSTSATLHIDWTRCQARGACLDLLPDLLRPDDDGYPLAATPPRERSDVPVPPAGLPAARDAVDLCPRLALSLRPLP</sequence>
<dbReference type="EMBL" id="CP162511">
    <property type="protein sequence ID" value="XDI03782.1"/>
    <property type="molecule type" value="Genomic_DNA"/>
</dbReference>
<evidence type="ECO:0000256" key="1">
    <source>
        <dbReference type="SAM" id="MobiDB-lite"/>
    </source>
</evidence>